<sequence length="329" mass="36583">MEIVEFGSDDSGLVARFVDVSNAVRRHDAPWQHLQTVHAATGMLRHGWDGEPAVPFLATHGGDDVAAGEWHVGNYDNLHIAWLTVDVHPAFRRRGHGTELLEALVDRTRSAGRTSVGGDGWDNELSRSFAARHGFEQKAVEVNRRQLLAEVDPALVDRLHAEAAAVAASYELVRCPARTPDDQLPVMAEMVSAINDAPIDDLDIEDEVFNAERVRAYEEAHAGRGITLHRLVARHRETGELAGQTVIGVDRERPHLGNQHDTSVVRAHRGHRLGLLLKTGMLQWLREVEPQIEEIDTWNAESNNFMIDVNEMLGYRIVGRALAFQKSLA</sequence>
<evidence type="ECO:0000313" key="2">
    <source>
        <dbReference type="EMBL" id="MBA8803620.1"/>
    </source>
</evidence>
<dbReference type="CDD" id="cd04301">
    <property type="entry name" value="NAT_SF"/>
    <property type="match status" value="1"/>
</dbReference>
<dbReference type="SUPFAM" id="SSF55729">
    <property type="entry name" value="Acyl-CoA N-acyltransferases (Nat)"/>
    <property type="match status" value="2"/>
</dbReference>
<dbReference type="EMBL" id="JACGXA010000001">
    <property type="protein sequence ID" value="MBA8803620.1"/>
    <property type="molecule type" value="Genomic_DNA"/>
</dbReference>
<reference evidence="2 3" key="1">
    <citation type="submission" date="2020-07" db="EMBL/GenBank/DDBJ databases">
        <title>Sequencing the genomes of 1000 actinobacteria strains.</title>
        <authorList>
            <person name="Klenk H.-P."/>
        </authorList>
    </citation>
    <scope>NUCLEOTIDE SEQUENCE [LARGE SCALE GENOMIC DNA]</scope>
    <source>
        <strain evidence="2 3">DSM 21349</strain>
    </source>
</reference>
<accession>A0A7W3IZM3</accession>
<dbReference type="InterPro" id="IPR000182">
    <property type="entry name" value="GNAT_dom"/>
</dbReference>
<keyword evidence="2" id="KW-0808">Transferase</keyword>
<gene>
    <name evidence="2" type="ORF">FB382_001911</name>
</gene>
<organism evidence="2 3">
    <name type="scientific">Nocardioides ginsengisegetis</name>
    <dbReference type="NCBI Taxonomy" id="661491"/>
    <lineage>
        <taxon>Bacteria</taxon>
        <taxon>Bacillati</taxon>
        <taxon>Actinomycetota</taxon>
        <taxon>Actinomycetes</taxon>
        <taxon>Propionibacteriales</taxon>
        <taxon>Nocardioidaceae</taxon>
        <taxon>Nocardioides</taxon>
    </lineage>
</organism>
<feature type="domain" description="N-acetyltransferase" evidence="1">
    <location>
        <begin position="1"/>
        <end position="162"/>
    </location>
</feature>
<dbReference type="RefSeq" id="WP_182538689.1">
    <property type="nucleotide sequence ID" value="NZ_JACGXA010000001.1"/>
</dbReference>
<name>A0A7W3IZM3_9ACTN</name>
<evidence type="ECO:0000313" key="3">
    <source>
        <dbReference type="Proteomes" id="UP000580910"/>
    </source>
</evidence>
<dbReference type="AlphaFoldDB" id="A0A7W3IZM3"/>
<keyword evidence="3" id="KW-1185">Reference proteome</keyword>
<proteinExistence type="predicted"/>
<dbReference type="Proteomes" id="UP000580910">
    <property type="component" value="Unassembled WGS sequence"/>
</dbReference>
<dbReference type="Pfam" id="PF00583">
    <property type="entry name" value="Acetyltransf_1"/>
    <property type="match status" value="1"/>
</dbReference>
<protein>
    <submittedName>
        <fullName evidence="2">GNAT superfamily N-acetyltransferase</fullName>
    </submittedName>
</protein>
<dbReference type="PROSITE" id="PS51186">
    <property type="entry name" value="GNAT"/>
    <property type="match status" value="1"/>
</dbReference>
<comment type="caution">
    <text evidence="2">The sequence shown here is derived from an EMBL/GenBank/DDBJ whole genome shotgun (WGS) entry which is preliminary data.</text>
</comment>
<dbReference type="InterPro" id="IPR016181">
    <property type="entry name" value="Acyl_CoA_acyltransferase"/>
</dbReference>
<dbReference type="GO" id="GO:0016747">
    <property type="term" value="F:acyltransferase activity, transferring groups other than amino-acyl groups"/>
    <property type="evidence" value="ECO:0007669"/>
    <property type="project" value="InterPro"/>
</dbReference>
<evidence type="ECO:0000259" key="1">
    <source>
        <dbReference type="PROSITE" id="PS51186"/>
    </source>
</evidence>
<dbReference type="Gene3D" id="3.40.630.30">
    <property type="match status" value="1"/>
</dbReference>